<keyword evidence="2" id="KW-0285">Flavoprotein</keyword>
<evidence type="ECO:0000256" key="2">
    <source>
        <dbReference type="ARBA" id="ARBA00022630"/>
    </source>
</evidence>
<dbReference type="Gene3D" id="3.30.70.2740">
    <property type="match status" value="1"/>
</dbReference>
<dbReference type="Pfam" id="PF01565">
    <property type="entry name" value="FAD_binding_4"/>
    <property type="match status" value="1"/>
</dbReference>
<dbReference type="InterPro" id="IPR004113">
    <property type="entry name" value="FAD-bd_oxidored_4_C"/>
</dbReference>
<dbReference type="InterPro" id="IPR016164">
    <property type="entry name" value="FAD-linked_Oxase-like_C"/>
</dbReference>
<name>A0ABX4QT61_9ACTN</name>
<dbReference type="Proteomes" id="UP000233565">
    <property type="component" value="Unassembled WGS sequence"/>
</dbReference>
<gene>
    <name evidence="6" type="ORF">CXG46_20580</name>
</gene>
<reference evidence="6 7" key="1">
    <citation type="submission" date="2017-12" db="EMBL/GenBank/DDBJ databases">
        <title>Pharmacopeia of the Arctic Ocean.</title>
        <authorList>
            <person name="Collins E."/>
            <person name="Ducluzeau A.-L."/>
        </authorList>
    </citation>
    <scope>NUCLEOTIDE SEQUENCE [LARGE SCALE GENOMIC DNA]</scope>
    <source>
        <strain evidence="6 7">DSM 23325</strain>
    </source>
</reference>
<dbReference type="InterPro" id="IPR006094">
    <property type="entry name" value="Oxid_FAD_bind_N"/>
</dbReference>
<dbReference type="EMBL" id="PJBV01000035">
    <property type="protein sequence ID" value="PKH37797.1"/>
    <property type="molecule type" value="Genomic_DNA"/>
</dbReference>
<dbReference type="Gene3D" id="1.10.45.10">
    <property type="entry name" value="Vanillyl-alcohol Oxidase, Chain A, domain 4"/>
    <property type="match status" value="1"/>
</dbReference>
<dbReference type="InterPro" id="IPR016166">
    <property type="entry name" value="FAD-bd_PCMH"/>
</dbReference>
<dbReference type="InterPro" id="IPR016171">
    <property type="entry name" value="Vanillyl_alc_oxidase_C-sub2"/>
</dbReference>
<comment type="caution">
    <text evidence="6">The sequence shown here is derived from an EMBL/GenBank/DDBJ whole genome shotgun (WGS) entry which is preliminary data.</text>
</comment>
<dbReference type="PROSITE" id="PS51387">
    <property type="entry name" value="FAD_PCMH"/>
    <property type="match status" value="1"/>
</dbReference>
<dbReference type="SUPFAM" id="SSF55103">
    <property type="entry name" value="FAD-linked oxidases, C-terminal domain"/>
    <property type="match status" value="1"/>
</dbReference>
<dbReference type="Gene3D" id="3.30.70.2190">
    <property type="match status" value="1"/>
</dbReference>
<dbReference type="InterPro" id="IPR016169">
    <property type="entry name" value="FAD-bd_PCMH_sub2"/>
</dbReference>
<evidence type="ECO:0000256" key="1">
    <source>
        <dbReference type="ARBA" id="ARBA00008000"/>
    </source>
</evidence>
<dbReference type="SUPFAM" id="SSF56176">
    <property type="entry name" value="FAD-binding/transporter-associated domain-like"/>
    <property type="match status" value="1"/>
</dbReference>
<dbReference type="Gene3D" id="3.30.43.10">
    <property type="entry name" value="Uridine Diphospho-n-acetylenolpyruvylglucosamine Reductase, domain 2"/>
    <property type="match status" value="1"/>
</dbReference>
<evidence type="ECO:0000256" key="4">
    <source>
        <dbReference type="ARBA" id="ARBA00023002"/>
    </source>
</evidence>
<feature type="domain" description="FAD-binding PCMH-type" evidence="5">
    <location>
        <begin position="60"/>
        <end position="241"/>
    </location>
</feature>
<dbReference type="PANTHER" id="PTHR43716">
    <property type="entry name" value="D-2-HYDROXYGLUTARATE DEHYDROGENASE, MITOCHONDRIAL"/>
    <property type="match status" value="1"/>
</dbReference>
<evidence type="ECO:0000259" key="5">
    <source>
        <dbReference type="PROSITE" id="PS51387"/>
    </source>
</evidence>
<accession>A0ABX4QT61</accession>
<dbReference type="InterPro" id="IPR036318">
    <property type="entry name" value="FAD-bd_PCMH-like_sf"/>
</dbReference>
<dbReference type="InterPro" id="IPR051264">
    <property type="entry name" value="FAD-oxidored/transferase_4"/>
</dbReference>
<dbReference type="InterPro" id="IPR016167">
    <property type="entry name" value="FAD-bd_PCMH_sub1"/>
</dbReference>
<dbReference type="Gene3D" id="3.30.465.10">
    <property type="match status" value="1"/>
</dbReference>
<evidence type="ECO:0000313" key="7">
    <source>
        <dbReference type="Proteomes" id="UP000233565"/>
    </source>
</evidence>
<proteinExistence type="inferred from homology"/>
<sequence length="498" mass="50938">MWRERPTVALVITPRARLIDLQGASVNDLLDHLRTAVGDAHVLTDGADVAAYVVDWTGVHAGQALAVVRPGSTSEVAAVVTACRAAGASVVPQGGNTGLVGGGVPDATGTQVVLSLGRMRTVREVDPVAGTITVDAGVVLADVQDAAAQAGRLFPMSLGSEGSCTIGGNLATNAGGTAVLRYGMTRELVLGLEVVLPDGRIWDGLRGLRKDNTGYDLTQLFVGSEGTLGIITGAVLRLFPATPRHATAWVAVADVAAAVALLGLAQQHAGAHLSTFEIANRQALELVLAHLPGASDPLAEPSDWYVLVELAGAQTDDGLDDALEAILTAAVEADLAADAAIAGSPAQRTALWALREGISEAQKVEGATLKHDVTLPINRLADWVAEIGPKMAATLEGVRPVTYGHVGDGNLHYNLSAPVGGDDDLRTAAADLSTAIYDSVAAGNGSISAEHGLGRTKAAAGASYKSAVEVDLMRAVKRALDPDGLMNPGVLLPLVGQS</sequence>
<evidence type="ECO:0000313" key="6">
    <source>
        <dbReference type="EMBL" id="PKH37797.1"/>
    </source>
</evidence>
<keyword evidence="7" id="KW-1185">Reference proteome</keyword>
<organism evidence="6 7">
    <name type="scientific">Nocardioides alpinus</name>
    <dbReference type="NCBI Taxonomy" id="748909"/>
    <lineage>
        <taxon>Bacteria</taxon>
        <taxon>Bacillati</taxon>
        <taxon>Actinomycetota</taxon>
        <taxon>Actinomycetes</taxon>
        <taxon>Propionibacteriales</taxon>
        <taxon>Nocardioidaceae</taxon>
        <taxon>Nocardioides</taxon>
    </lineage>
</organism>
<dbReference type="Pfam" id="PF02913">
    <property type="entry name" value="FAD-oxidase_C"/>
    <property type="match status" value="1"/>
</dbReference>
<protein>
    <submittedName>
        <fullName evidence="6">FAD-binding oxidoreductase</fullName>
    </submittedName>
</protein>
<comment type="similarity">
    <text evidence="1">Belongs to the FAD-binding oxidoreductase/transferase type 4 family.</text>
</comment>
<keyword evidence="4" id="KW-0560">Oxidoreductase</keyword>
<keyword evidence="3" id="KW-0274">FAD</keyword>
<dbReference type="PANTHER" id="PTHR43716:SF2">
    <property type="entry name" value="BLL6224 PROTEIN"/>
    <property type="match status" value="1"/>
</dbReference>
<evidence type="ECO:0000256" key="3">
    <source>
        <dbReference type="ARBA" id="ARBA00022827"/>
    </source>
</evidence>